<keyword evidence="1" id="KW-0472">Membrane</keyword>
<dbReference type="PANTHER" id="PTHR11360">
    <property type="entry name" value="MONOCARBOXYLATE TRANSPORTER"/>
    <property type="match status" value="1"/>
</dbReference>
<sequence length="171" mass="18067">MSLDSKSGVGDEGQEGARLDLMILPKCLHLCMPAIPLDVSRTRGSMMSNLLIVAILFPFLDMFAPLFIPTYAVSRGMEETLASYLVAIVNTASTFGRIIPDVLADKFRPFNMLSVTGLVNGVVIMCMNKVMTTAELVIYSVVFGFSSGMIISGGAAAAGSQLCGSLDGASD</sequence>
<evidence type="ECO:0000313" key="3">
    <source>
        <dbReference type="Proteomes" id="UP001498421"/>
    </source>
</evidence>
<dbReference type="SUPFAM" id="SSF103473">
    <property type="entry name" value="MFS general substrate transporter"/>
    <property type="match status" value="1"/>
</dbReference>
<evidence type="ECO:0008006" key="4">
    <source>
        <dbReference type="Google" id="ProtNLM"/>
    </source>
</evidence>
<keyword evidence="1" id="KW-1133">Transmembrane helix</keyword>
<comment type="caution">
    <text evidence="2">The sequence shown here is derived from an EMBL/GenBank/DDBJ whole genome shotgun (WGS) entry which is preliminary data.</text>
</comment>
<organism evidence="2 3">
    <name type="scientific">Neonectria magnoliae</name>
    <dbReference type="NCBI Taxonomy" id="2732573"/>
    <lineage>
        <taxon>Eukaryota</taxon>
        <taxon>Fungi</taxon>
        <taxon>Dikarya</taxon>
        <taxon>Ascomycota</taxon>
        <taxon>Pezizomycotina</taxon>
        <taxon>Sordariomycetes</taxon>
        <taxon>Hypocreomycetidae</taxon>
        <taxon>Hypocreales</taxon>
        <taxon>Nectriaceae</taxon>
        <taxon>Neonectria</taxon>
    </lineage>
</organism>
<feature type="transmembrane region" description="Helical" evidence="1">
    <location>
        <begin position="110"/>
        <end position="130"/>
    </location>
</feature>
<gene>
    <name evidence="2" type="ORF">QQZ08_008331</name>
</gene>
<dbReference type="InterPro" id="IPR050327">
    <property type="entry name" value="Proton-linked_MCT"/>
</dbReference>
<proteinExistence type="predicted"/>
<feature type="transmembrane region" description="Helical" evidence="1">
    <location>
        <begin position="50"/>
        <end position="68"/>
    </location>
</feature>
<dbReference type="Proteomes" id="UP001498421">
    <property type="component" value="Unassembled WGS sequence"/>
</dbReference>
<evidence type="ECO:0000256" key="1">
    <source>
        <dbReference type="SAM" id="Phobius"/>
    </source>
</evidence>
<keyword evidence="3" id="KW-1185">Reference proteome</keyword>
<feature type="transmembrane region" description="Helical" evidence="1">
    <location>
        <begin position="80"/>
        <end position="98"/>
    </location>
</feature>
<dbReference type="InterPro" id="IPR036259">
    <property type="entry name" value="MFS_trans_sf"/>
</dbReference>
<dbReference type="EMBL" id="JAZAVK010000086">
    <property type="protein sequence ID" value="KAK7425055.1"/>
    <property type="molecule type" value="Genomic_DNA"/>
</dbReference>
<name>A0ABR1HV01_9HYPO</name>
<reference evidence="2 3" key="1">
    <citation type="journal article" date="2025" name="Microbiol. Resour. Announc.">
        <title>Draft genome sequences for Neonectria magnoliae and Neonectria punicea, canker pathogens of Liriodendron tulipifera and Acer saccharum in West Virginia.</title>
        <authorList>
            <person name="Petronek H.M."/>
            <person name="Kasson M.T."/>
            <person name="Metheny A.M."/>
            <person name="Stauder C.M."/>
            <person name="Lovett B."/>
            <person name="Lynch S.C."/>
            <person name="Garnas J.R."/>
            <person name="Kasson L.R."/>
            <person name="Stajich J.E."/>
        </authorList>
    </citation>
    <scope>NUCLEOTIDE SEQUENCE [LARGE SCALE GENOMIC DNA]</scope>
    <source>
        <strain evidence="2 3">NRRL 64651</strain>
    </source>
</reference>
<dbReference type="Gene3D" id="1.20.1250.20">
    <property type="entry name" value="MFS general substrate transporter like domains"/>
    <property type="match status" value="1"/>
</dbReference>
<dbReference type="PANTHER" id="PTHR11360:SF319">
    <property type="entry name" value="MAJOR FACILITATOR SUPERFAMILY (MFS) PROFILE DOMAIN-CONTAINING PROTEIN"/>
    <property type="match status" value="1"/>
</dbReference>
<accession>A0ABR1HV01</accession>
<evidence type="ECO:0000313" key="2">
    <source>
        <dbReference type="EMBL" id="KAK7425055.1"/>
    </source>
</evidence>
<feature type="transmembrane region" description="Helical" evidence="1">
    <location>
        <begin position="136"/>
        <end position="158"/>
    </location>
</feature>
<keyword evidence="1" id="KW-0812">Transmembrane</keyword>
<protein>
    <recommendedName>
        <fullName evidence="4">Major facilitator superfamily (MFS) profile domain-containing protein</fullName>
    </recommendedName>
</protein>